<comment type="caution">
    <text evidence="1">The sequence shown here is derived from an EMBL/GenBank/DDBJ whole genome shotgun (WGS) entry which is preliminary data.</text>
</comment>
<dbReference type="OrthoDB" id="125903at2759"/>
<dbReference type="Proteomes" id="UP000758603">
    <property type="component" value="Unassembled WGS sequence"/>
</dbReference>
<accession>A0A9P8UD01</accession>
<evidence type="ECO:0000313" key="1">
    <source>
        <dbReference type="EMBL" id="KAH6646910.1"/>
    </source>
</evidence>
<dbReference type="AlphaFoldDB" id="A0A9P8UD01"/>
<sequence length="57" mass="6093">MAAAGIVDPTKAGKYPVVLSDALLGKRSSEVYTGVRCKRRQVLSFLRAVLLRTTTAG</sequence>
<gene>
    <name evidence="1" type="ORF">BKA67DRAFT_580878</name>
</gene>
<proteinExistence type="predicted"/>
<name>A0A9P8UD01_9PEZI</name>
<protein>
    <submittedName>
        <fullName evidence="1">Uncharacterized protein</fullName>
    </submittedName>
</protein>
<dbReference type="GeneID" id="70132781"/>
<keyword evidence="2" id="KW-1185">Reference proteome</keyword>
<organism evidence="1 2">
    <name type="scientific">Truncatella angustata</name>
    <dbReference type="NCBI Taxonomy" id="152316"/>
    <lineage>
        <taxon>Eukaryota</taxon>
        <taxon>Fungi</taxon>
        <taxon>Dikarya</taxon>
        <taxon>Ascomycota</taxon>
        <taxon>Pezizomycotina</taxon>
        <taxon>Sordariomycetes</taxon>
        <taxon>Xylariomycetidae</taxon>
        <taxon>Amphisphaeriales</taxon>
        <taxon>Sporocadaceae</taxon>
        <taxon>Truncatella</taxon>
    </lineage>
</organism>
<dbReference type="EMBL" id="JAGPXC010000009">
    <property type="protein sequence ID" value="KAH6646910.1"/>
    <property type="molecule type" value="Genomic_DNA"/>
</dbReference>
<reference evidence="1" key="1">
    <citation type="journal article" date="2021" name="Nat. Commun.">
        <title>Genetic determinants of endophytism in the Arabidopsis root mycobiome.</title>
        <authorList>
            <person name="Mesny F."/>
            <person name="Miyauchi S."/>
            <person name="Thiergart T."/>
            <person name="Pickel B."/>
            <person name="Atanasova L."/>
            <person name="Karlsson M."/>
            <person name="Huettel B."/>
            <person name="Barry K.W."/>
            <person name="Haridas S."/>
            <person name="Chen C."/>
            <person name="Bauer D."/>
            <person name="Andreopoulos W."/>
            <person name="Pangilinan J."/>
            <person name="LaButti K."/>
            <person name="Riley R."/>
            <person name="Lipzen A."/>
            <person name="Clum A."/>
            <person name="Drula E."/>
            <person name="Henrissat B."/>
            <person name="Kohler A."/>
            <person name="Grigoriev I.V."/>
            <person name="Martin F.M."/>
            <person name="Hacquard S."/>
        </authorList>
    </citation>
    <scope>NUCLEOTIDE SEQUENCE</scope>
    <source>
        <strain evidence="1">MPI-SDFR-AT-0073</strain>
    </source>
</reference>
<evidence type="ECO:0000313" key="2">
    <source>
        <dbReference type="Proteomes" id="UP000758603"/>
    </source>
</evidence>
<dbReference type="RefSeq" id="XP_045953424.1">
    <property type="nucleotide sequence ID" value="XM_046103890.1"/>
</dbReference>